<reference evidence="1" key="1">
    <citation type="journal article" date="2014" name="Front. Microbiol.">
        <title>High frequency of phylogenetically diverse reductive dehalogenase-homologous genes in deep subseafloor sedimentary metagenomes.</title>
        <authorList>
            <person name="Kawai M."/>
            <person name="Futagami T."/>
            <person name="Toyoda A."/>
            <person name="Takaki Y."/>
            <person name="Nishi S."/>
            <person name="Hori S."/>
            <person name="Arai W."/>
            <person name="Tsubouchi T."/>
            <person name="Morono Y."/>
            <person name="Uchiyama I."/>
            <person name="Ito T."/>
            <person name="Fujiyama A."/>
            <person name="Inagaki F."/>
            <person name="Takami H."/>
        </authorList>
    </citation>
    <scope>NUCLEOTIDE SEQUENCE</scope>
    <source>
        <strain evidence="1">Expedition CK06-06</strain>
    </source>
</reference>
<organism evidence="1">
    <name type="scientific">marine sediment metagenome</name>
    <dbReference type="NCBI Taxonomy" id="412755"/>
    <lineage>
        <taxon>unclassified sequences</taxon>
        <taxon>metagenomes</taxon>
        <taxon>ecological metagenomes</taxon>
    </lineage>
</organism>
<gene>
    <name evidence="1" type="ORF">S06H3_52975</name>
</gene>
<accession>X1PAN7</accession>
<comment type="caution">
    <text evidence="1">The sequence shown here is derived from an EMBL/GenBank/DDBJ whole genome shotgun (WGS) entry which is preliminary data.</text>
</comment>
<name>X1PAN7_9ZZZZ</name>
<evidence type="ECO:0000313" key="1">
    <source>
        <dbReference type="EMBL" id="GAI53397.1"/>
    </source>
</evidence>
<protein>
    <submittedName>
        <fullName evidence="1">Uncharacterized protein</fullName>
    </submittedName>
</protein>
<feature type="non-terminal residue" evidence="1">
    <location>
        <position position="1"/>
    </location>
</feature>
<proteinExistence type="predicted"/>
<sequence length="112" mass="12114">ALLWNEEKHKRAELLGLTIDNQHDAPITMKLYDCLATTSSRTGATLATQDAEYLGVSGILSGLLRLQLSVPTGETQKLGEQDCKGIEFLGKALGLADVHTSDCVVIAQYKLK</sequence>
<dbReference type="EMBL" id="BARV01033738">
    <property type="protein sequence ID" value="GAI53397.1"/>
    <property type="molecule type" value="Genomic_DNA"/>
</dbReference>
<dbReference type="AlphaFoldDB" id="X1PAN7"/>